<accession>A0A2I0WRN1</accession>
<proteinExistence type="predicted"/>
<feature type="compositionally biased region" description="Polar residues" evidence="1">
    <location>
        <begin position="76"/>
        <end position="87"/>
    </location>
</feature>
<keyword evidence="3" id="KW-1185">Reference proteome</keyword>
<feature type="region of interest" description="Disordered" evidence="1">
    <location>
        <begin position="76"/>
        <end position="154"/>
    </location>
</feature>
<evidence type="ECO:0000313" key="3">
    <source>
        <dbReference type="Proteomes" id="UP000233837"/>
    </source>
</evidence>
<reference evidence="2 3" key="2">
    <citation type="journal article" date="2017" name="Nature">
        <title>The Apostasia genome and the evolution of orchids.</title>
        <authorList>
            <person name="Zhang G.Q."/>
            <person name="Liu K.W."/>
            <person name="Li Z."/>
            <person name="Lohaus R."/>
            <person name="Hsiao Y.Y."/>
            <person name="Niu S.C."/>
            <person name="Wang J.Y."/>
            <person name="Lin Y.C."/>
            <person name="Xu Q."/>
            <person name="Chen L.J."/>
            <person name="Yoshida K."/>
            <person name="Fujiwara S."/>
            <person name="Wang Z.W."/>
            <person name="Zhang Y.Q."/>
            <person name="Mitsuda N."/>
            <person name="Wang M."/>
            <person name="Liu G.H."/>
            <person name="Pecoraro L."/>
            <person name="Huang H.X."/>
            <person name="Xiao X.J."/>
            <person name="Lin M."/>
            <person name="Wu X.Y."/>
            <person name="Wu W.L."/>
            <person name="Chen Y.Y."/>
            <person name="Chang S.B."/>
            <person name="Sakamoto S."/>
            <person name="Ohme-Takagi M."/>
            <person name="Yagi M."/>
            <person name="Zeng S.J."/>
            <person name="Shen C.Y."/>
            <person name="Yeh C.M."/>
            <person name="Luo Y.B."/>
            <person name="Tsai W.C."/>
            <person name="Van de Peer Y."/>
            <person name="Liu Z.J."/>
        </authorList>
    </citation>
    <scope>NUCLEOTIDE SEQUENCE [LARGE SCALE GENOMIC DNA]</scope>
    <source>
        <tissue evidence="2">The whole plant</tissue>
    </source>
</reference>
<evidence type="ECO:0000256" key="1">
    <source>
        <dbReference type="SAM" id="MobiDB-lite"/>
    </source>
</evidence>
<dbReference type="EMBL" id="KZ502458">
    <property type="protein sequence ID" value="PKU78316.1"/>
    <property type="molecule type" value="Genomic_DNA"/>
</dbReference>
<dbReference type="Proteomes" id="UP000233837">
    <property type="component" value="Unassembled WGS sequence"/>
</dbReference>
<dbReference type="STRING" id="906689.A0A2I0WRN1"/>
<reference evidence="2 3" key="1">
    <citation type="journal article" date="2016" name="Sci. Rep.">
        <title>The Dendrobium catenatum Lindl. genome sequence provides insights into polysaccharide synthase, floral development and adaptive evolution.</title>
        <authorList>
            <person name="Zhang G.Q."/>
            <person name="Xu Q."/>
            <person name="Bian C."/>
            <person name="Tsai W.C."/>
            <person name="Yeh C.M."/>
            <person name="Liu K.W."/>
            <person name="Yoshida K."/>
            <person name="Zhang L.S."/>
            <person name="Chang S.B."/>
            <person name="Chen F."/>
            <person name="Shi Y."/>
            <person name="Su Y.Y."/>
            <person name="Zhang Y.Q."/>
            <person name="Chen L.J."/>
            <person name="Yin Y."/>
            <person name="Lin M."/>
            <person name="Huang H."/>
            <person name="Deng H."/>
            <person name="Wang Z.W."/>
            <person name="Zhu S.L."/>
            <person name="Zhao X."/>
            <person name="Deng C."/>
            <person name="Niu S.C."/>
            <person name="Huang J."/>
            <person name="Wang M."/>
            <person name="Liu G.H."/>
            <person name="Yang H.J."/>
            <person name="Xiao X.J."/>
            <person name="Hsiao Y.Y."/>
            <person name="Wu W.L."/>
            <person name="Chen Y.Y."/>
            <person name="Mitsuda N."/>
            <person name="Ohme-Takagi M."/>
            <person name="Luo Y.B."/>
            <person name="Van de Peer Y."/>
            <person name="Liu Z.J."/>
        </authorList>
    </citation>
    <scope>NUCLEOTIDE SEQUENCE [LARGE SCALE GENOMIC DNA]</scope>
    <source>
        <tissue evidence="2">The whole plant</tissue>
    </source>
</reference>
<organism evidence="2 3">
    <name type="scientific">Dendrobium catenatum</name>
    <dbReference type="NCBI Taxonomy" id="906689"/>
    <lineage>
        <taxon>Eukaryota</taxon>
        <taxon>Viridiplantae</taxon>
        <taxon>Streptophyta</taxon>
        <taxon>Embryophyta</taxon>
        <taxon>Tracheophyta</taxon>
        <taxon>Spermatophyta</taxon>
        <taxon>Magnoliopsida</taxon>
        <taxon>Liliopsida</taxon>
        <taxon>Asparagales</taxon>
        <taxon>Orchidaceae</taxon>
        <taxon>Epidendroideae</taxon>
        <taxon>Malaxideae</taxon>
        <taxon>Dendrobiinae</taxon>
        <taxon>Dendrobium</taxon>
    </lineage>
</organism>
<dbReference type="AlphaFoldDB" id="A0A2I0WRN1"/>
<name>A0A2I0WRN1_9ASPA</name>
<evidence type="ECO:0000313" key="2">
    <source>
        <dbReference type="EMBL" id="PKU78316.1"/>
    </source>
</evidence>
<protein>
    <submittedName>
        <fullName evidence="2">Uncharacterized protein</fullName>
    </submittedName>
</protein>
<gene>
    <name evidence="2" type="ORF">MA16_Dca008941</name>
</gene>
<sequence>MSRARLGLYVFCRRALFEQCYELQPTVQLLLQRPDHLALNLDEATPFTERHVGETGRIHFVQVMGDQYAAYQKPISQPNGALKSSSLEAVENSVRNEDTDIDSGDQERDSHPNGVLKSSSQNAVGDSEKVENLSSGDDGNMLQEDGLAEDKMEE</sequence>